<dbReference type="EMBL" id="HBJA01006705">
    <property type="protein sequence ID" value="CAE0791015.1"/>
    <property type="molecule type" value="Transcribed_RNA"/>
</dbReference>
<dbReference type="PROSITE" id="PS50297">
    <property type="entry name" value="ANK_REP_REGION"/>
    <property type="match status" value="2"/>
</dbReference>
<evidence type="ECO:0000256" key="3">
    <source>
        <dbReference type="PROSITE-ProRule" id="PRU00023"/>
    </source>
</evidence>
<gene>
    <name evidence="5" type="ORF">EGYM00163_LOCUS2129</name>
</gene>
<keyword evidence="1" id="KW-0677">Repeat</keyword>
<evidence type="ECO:0000313" key="5">
    <source>
        <dbReference type="EMBL" id="CAE0791015.1"/>
    </source>
</evidence>
<dbReference type="Pfam" id="PF12796">
    <property type="entry name" value="Ank_2"/>
    <property type="match status" value="1"/>
</dbReference>
<accession>A0A7S4C9I6</accession>
<dbReference type="AlphaFoldDB" id="A0A7S4C9I6"/>
<sequence length="493" mass="55627">MIKSAQQIARDRRRREVEQTERITIAAGDGDYETVLEMLETGTDPECQDPGEYSPLSEASSQGHIEIVKLLLDFEADPNSVGELKRTPIWRAAWNDHTDVIQVLLEAGADPRIMCQNQRAHSVCSVSVKASVFDQWNIERTDSMKLKNEARHSSRRVQTETAALVTTSAHTGLDDVEELQSQHQSALRLLKQTQESYNSYAADYDGMCSPCYEGTPCKEVLDTTLGALHSAEQRIKDLNDSIRFIEQRLAQARALERNTRRQSMNANVTSWDTQNHHHCAPGFQRAVKGLLMINARIAEGDVPNSRWIWMPDDLLIHMIGFLPHVRIDLQVSLREVEDVVLKDWDGALSKQPQWPLLVDMSGQALTFLKYRDTVFLDSFTPHALDVETVRHAILGGLRYGRSVVVSLGDLDVLHGLGVAFDKVQKGLLDAVMDKSIRRPEKYLQLRRPEDDEEYDPSAFNPVLVSLFRFILVTTCKRPCLALQGQVYIIGVQG</sequence>
<proteinExistence type="predicted"/>
<evidence type="ECO:0000256" key="4">
    <source>
        <dbReference type="SAM" id="Coils"/>
    </source>
</evidence>
<dbReference type="InterPro" id="IPR036770">
    <property type="entry name" value="Ankyrin_rpt-contain_sf"/>
</dbReference>
<dbReference type="PANTHER" id="PTHR24171">
    <property type="entry name" value="ANKYRIN REPEAT DOMAIN-CONTAINING PROTEIN 39-RELATED"/>
    <property type="match status" value="1"/>
</dbReference>
<reference evidence="5" key="1">
    <citation type="submission" date="2021-01" db="EMBL/GenBank/DDBJ databases">
        <authorList>
            <person name="Corre E."/>
            <person name="Pelletier E."/>
            <person name="Niang G."/>
            <person name="Scheremetjew M."/>
            <person name="Finn R."/>
            <person name="Kale V."/>
            <person name="Holt S."/>
            <person name="Cochrane G."/>
            <person name="Meng A."/>
            <person name="Brown T."/>
            <person name="Cohen L."/>
        </authorList>
    </citation>
    <scope>NUCLEOTIDE SEQUENCE</scope>
    <source>
        <strain evidence="5">CCMP1594</strain>
    </source>
</reference>
<keyword evidence="2 3" id="KW-0040">ANK repeat</keyword>
<dbReference type="PANTHER" id="PTHR24171:SF9">
    <property type="entry name" value="ANKYRIN REPEAT DOMAIN-CONTAINING PROTEIN 39"/>
    <property type="match status" value="1"/>
</dbReference>
<keyword evidence="4" id="KW-0175">Coiled coil</keyword>
<evidence type="ECO:0000256" key="1">
    <source>
        <dbReference type="ARBA" id="ARBA00022737"/>
    </source>
</evidence>
<organism evidence="5">
    <name type="scientific">Eutreptiella gymnastica</name>
    <dbReference type="NCBI Taxonomy" id="73025"/>
    <lineage>
        <taxon>Eukaryota</taxon>
        <taxon>Discoba</taxon>
        <taxon>Euglenozoa</taxon>
        <taxon>Euglenida</taxon>
        <taxon>Spirocuta</taxon>
        <taxon>Euglenophyceae</taxon>
        <taxon>Eutreptiales</taxon>
        <taxon>Eutreptiaceae</taxon>
        <taxon>Eutreptiella</taxon>
    </lineage>
</organism>
<dbReference type="SUPFAM" id="SSF48403">
    <property type="entry name" value="Ankyrin repeat"/>
    <property type="match status" value="1"/>
</dbReference>
<name>A0A7S4C9I6_9EUGL</name>
<dbReference type="PROSITE" id="PS50088">
    <property type="entry name" value="ANK_REPEAT"/>
    <property type="match status" value="2"/>
</dbReference>
<feature type="coiled-coil region" evidence="4">
    <location>
        <begin position="228"/>
        <end position="262"/>
    </location>
</feature>
<protein>
    <submittedName>
        <fullName evidence="5">Uncharacterized protein</fullName>
    </submittedName>
</protein>
<feature type="repeat" description="ANK" evidence="3">
    <location>
        <begin position="51"/>
        <end position="83"/>
    </location>
</feature>
<feature type="repeat" description="ANK" evidence="3">
    <location>
        <begin position="84"/>
        <end position="116"/>
    </location>
</feature>
<dbReference type="Gene3D" id="1.25.40.20">
    <property type="entry name" value="Ankyrin repeat-containing domain"/>
    <property type="match status" value="1"/>
</dbReference>
<dbReference type="SMART" id="SM00248">
    <property type="entry name" value="ANK"/>
    <property type="match status" value="3"/>
</dbReference>
<dbReference type="InterPro" id="IPR002110">
    <property type="entry name" value="Ankyrin_rpt"/>
</dbReference>
<evidence type="ECO:0000256" key="2">
    <source>
        <dbReference type="ARBA" id="ARBA00023043"/>
    </source>
</evidence>